<gene>
    <name evidence="3" type="ORF">UFOPK3789_01325</name>
</gene>
<dbReference type="InterPro" id="IPR014001">
    <property type="entry name" value="Helicase_ATP-bd"/>
</dbReference>
<dbReference type="PANTHER" id="PTHR47962">
    <property type="entry name" value="ATP-DEPENDENT HELICASE LHR-RELATED-RELATED"/>
    <property type="match status" value="1"/>
</dbReference>
<dbReference type="InterPro" id="IPR001650">
    <property type="entry name" value="Helicase_C-like"/>
</dbReference>
<dbReference type="EMBL" id="CAFBNL010000114">
    <property type="protein sequence ID" value="CAB4961674.1"/>
    <property type="molecule type" value="Genomic_DNA"/>
</dbReference>
<accession>A0A6J7L7P9</accession>
<reference evidence="3" key="1">
    <citation type="submission" date="2020-05" db="EMBL/GenBank/DDBJ databases">
        <authorList>
            <person name="Chiriac C."/>
            <person name="Salcher M."/>
            <person name="Ghai R."/>
            <person name="Kavagutti S V."/>
        </authorList>
    </citation>
    <scope>NUCLEOTIDE SEQUENCE</scope>
</reference>
<dbReference type="InterPro" id="IPR021835">
    <property type="entry name" value="DUF3427"/>
</dbReference>
<feature type="domain" description="Helicase C-terminal" evidence="2">
    <location>
        <begin position="541"/>
        <end position="684"/>
    </location>
</feature>
<dbReference type="PANTHER" id="PTHR47962:SF7">
    <property type="entry name" value="MITOCHONDRIAL ATP-DEPENDENT HELICASE IRC3-RELATED"/>
    <property type="match status" value="1"/>
</dbReference>
<dbReference type="InterPro" id="IPR006935">
    <property type="entry name" value="Helicase/UvrB_N"/>
</dbReference>
<dbReference type="InterPro" id="IPR052511">
    <property type="entry name" value="ATP-dep_Helicase"/>
</dbReference>
<dbReference type="SMART" id="SM00487">
    <property type="entry name" value="DEXDc"/>
    <property type="match status" value="1"/>
</dbReference>
<dbReference type="Pfam" id="PF11907">
    <property type="entry name" value="DUF3427"/>
    <property type="match status" value="1"/>
</dbReference>
<dbReference type="Gene3D" id="3.30.870.10">
    <property type="entry name" value="Endonuclease Chain A"/>
    <property type="match status" value="1"/>
</dbReference>
<dbReference type="GO" id="GO:0016887">
    <property type="term" value="F:ATP hydrolysis activity"/>
    <property type="evidence" value="ECO:0007669"/>
    <property type="project" value="TreeGrafter"/>
</dbReference>
<dbReference type="CDD" id="cd18032">
    <property type="entry name" value="DEXHc_RE_I_III_res"/>
    <property type="match status" value="1"/>
</dbReference>
<dbReference type="InterPro" id="IPR025202">
    <property type="entry name" value="PLD-like_dom"/>
</dbReference>
<sequence>MPGELPEGLYEALVTRGLEKKLAEIDPRVIEKRLVHRAEVPDRFALHLARAIEKSLRSVPEADRVSVGLGVLESVLDVLAGLSASDVVDLERLAADPSMLRSVTSILPDGSPRPIVSPLISLLDTTLLTNAPNEPRVGHQIYAEIGSSNDIDVLMAFVRRSGIAPMRAALEAHCERGGRLRLLTTTYTNSTEREALDVLIALGAEVRVSYDTSTTRLHAKSWLFHRLSGFSTAYIGSSNLTHSAQVAGLEWNVRVSGARNPDVIAKMAAVFDSYWETPDFAPYDPAEFDARTERLSNAGPFTFLSPMHVSPFPFQERLLEQIALAREEGHHRNLLVAATGTGKTVMAALDYLRLAEALPRARLLFIAHRQEILDQSQATFCHVMRDPGFGEQWMGGARPKKFEHVFASIQTLNRIDLENLAADHFDVVIIDEFHHAAASSYQALMEHVEPVELLGLTATPERTDGKPILHWFDDRIAAELRLWDAIDQQLLTPFAYFGISDGLDLSAVPWKRGIGYDKQGLTNLYTANDMWAQRVVGEFAKRVDDVSTVRALGFCVSVEHAVFMAEVFNKAGIPAVAVSAATPSEDRRAALLDLSAGRIRMVFSVDLFNEGVDVPAVDALLMLRATDSPTLFLQQLGRGLRKSSDKSLCTVLDFVGNHRREFRFDRILSALLGGSRKDVEKQVEQGFPFLPAGCHMELDAVATEIVLRNIRAAVPTRWNDKAAELQALGQGKPDISLAQFMELTGLELEDIYTGNKGWSDLREAAGLPVQPSGPYEEILRRAVGRLLHVDDRLRLNGYRMVVAGLPVNSVEGVPNGQRDGLAKMLLAQLVEQVAQSDLPRNASLEDAERLLAGHPQVCSEIVELLDVLSGKVSHLATVLSTNPTMPLRVHARYTRLEILSAFNHGEAVRPSTWREGVRWLSEEKTDIFVITLNKADGNFSPTTSYKDFAISPSIFHWESQAATRASSPTGKRYQEHAANGSSVLLFARMKQSDRAFWCLGPATYISHEGEAPMAIKWRLEVPLPGDLYPDFAAAVS</sequence>
<dbReference type="SMART" id="SM00490">
    <property type="entry name" value="HELICc"/>
    <property type="match status" value="1"/>
</dbReference>
<dbReference type="SUPFAM" id="SSF52540">
    <property type="entry name" value="P-loop containing nucleoside triphosphate hydrolases"/>
    <property type="match status" value="1"/>
</dbReference>
<dbReference type="GO" id="GO:0005524">
    <property type="term" value="F:ATP binding"/>
    <property type="evidence" value="ECO:0007669"/>
    <property type="project" value="InterPro"/>
</dbReference>
<dbReference type="Pfam" id="PF00271">
    <property type="entry name" value="Helicase_C"/>
    <property type="match status" value="1"/>
</dbReference>
<protein>
    <submittedName>
        <fullName evidence="3">Unannotated protein</fullName>
    </submittedName>
</protein>
<dbReference type="CDD" id="cd18799">
    <property type="entry name" value="SF2_C_EcoAI-like"/>
    <property type="match status" value="1"/>
</dbReference>
<dbReference type="Pfam" id="PF04851">
    <property type="entry name" value="ResIII"/>
    <property type="match status" value="1"/>
</dbReference>
<dbReference type="Pfam" id="PF13091">
    <property type="entry name" value="PLDc_2"/>
    <property type="match status" value="1"/>
</dbReference>
<evidence type="ECO:0000259" key="1">
    <source>
        <dbReference type="PROSITE" id="PS51192"/>
    </source>
</evidence>
<name>A0A6J7L7P9_9ZZZZ</name>
<proteinExistence type="predicted"/>
<feature type="domain" description="Helicase ATP-binding" evidence="1">
    <location>
        <begin position="324"/>
        <end position="478"/>
    </location>
</feature>
<dbReference type="PROSITE" id="PS51192">
    <property type="entry name" value="HELICASE_ATP_BIND_1"/>
    <property type="match status" value="1"/>
</dbReference>
<organism evidence="3">
    <name type="scientific">freshwater metagenome</name>
    <dbReference type="NCBI Taxonomy" id="449393"/>
    <lineage>
        <taxon>unclassified sequences</taxon>
        <taxon>metagenomes</taxon>
        <taxon>ecological metagenomes</taxon>
    </lineage>
</organism>
<dbReference type="Gene3D" id="3.40.50.300">
    <property type="entry name" value="P-loop containing nucleotide triphosphate hydrolases"/>
    <property type="match status" value="2"/>
</dbReference>
<evidence type="ECO:0000259" key="2">
    <source>
        <dbReference type="PROSITE" id="PS51194"/>
    </source>
</evidence>
<dbReference type="InterPro" id="IPR027417">
    <property type="entry name" value="P-loop_NTPase"/>
</dbReference>
<dbReference type="SUPFAM" id="SSF56024">
    <property type="entry name" value="Phospholipase D/nuclease"/>
    <property type="match status" value="1"/>
</dbReference>
<dbReference type="AlphaFoldDB" id="A0A6J7L7P9"/>
<dbReference type="GO" id="GO:0003677">
    <property type="term" value="F:DNA binding"/>
    <property type="evidence" value="ECO:0007669"/>
    <property type="project" value="InterPro"/>
</dbReference>
<dbReference type="PROSITE" id="PS51194">
    <property type="entry name" value="HELICASE_CTER"/>
    <property type="match status" value="1"/>
</dbReference>
<evidence type="ECO:0000313" key="3">
    <source>
        <dbReference type="EMBL" id="CAB4961674.1"/>
    </source>
</evidence>